<reference evidence="1 2" key="1">
    <citation type="submission" date="2024-01" db="EMBL/GenBank/DDBJ databases">
        <title>Genome analysis.</title>
        <authorList>
            <person name="Zhang K."/>
        </authorList>
    </citation>
    <scope>NUCLEOTIDE SEQUENCE [LARGE SCALE GENOMIC DNA]</scope>
    <source>
        <strain evidence="1 2">CGMCC 4.1753</strain>
    </source>
</reference>
<dbReference type="RefSeq" id="WP_191846698.1">
    <property type="nucleotide sequence ID" value="NZ_BMUO01000004.1"/>
</dbReference>
<protein>
    <recommendedName>
        <fullName evidence="3">Deaminase</fullName>
    </recommendedName>
</protein>
<evidence type="ECO:0000313" key="2">
    <source>
        <dbReference type="Proteomes" id="UP001353952"/>
    </source>
</evidence>
<organism evidence="1 2">
    <name type="scientific">Streptomyces violaceochromogenes</name>
    <dbReference type="NCBI Taxonomy" id="67377"/>
    <lineage>
        <taxon>Bacteria</taxon>
        <taxon>Bacillati</taxon>
        <taxon>Actinomycetota</taxon>
        <taxon>Actinomycetes</taxon>
        <taxon>Kitasatosporales</taxon>
        <taxon>Streptomycetaceae</taxon>
        <taxon>Streptomyces</taxon>
    </lineage>
</organism>
<dbReference type="EMBL" id="JAYXNZ010000002">
    <property type="protein sequence ID" value="MEC7055453.1"/>
    <property type="molecule type" value="Genomic_DNA"/>
</dbReference>
<keyword evidence="2" id="KW-1185">Reference proteome</keyword>
<evidence type="ECO:0000313" key="1">
    <source>
        <dbReference type="EMBL" id="MEC7055453.1"/>
    </source>
</evidence>
<accession>A0ABU6M106</accession>
<dbReference type="Proteomes" id="UP001353952">
    <property type="component" value="Unassembled WGS sequence"/>
</dbReference>
<sequence length="53" mass="5776">MTTVVMHNVVCLDGFIADANDDVGPPLRLVRQVNRTHVQPLRPTAGLLIADQP</sequence>
<name>A0ABU6M106_9ACTN</name>
<gene>
    <name evidence="1" type="ORF">RFN57_24690</name>
</gene>
<comment type="caution">
    <text evidence="1">The sequence shown here is derived from an EMBL/GenBank/DDBJ whole genome shotgun (WGS) entry which is preliminary data.</text>
</comment>
<evidence type="ECO:0008006" key="3">
    <source>
        <dbReference type="Google" id="ProtNLM"/>
    </source>
</evidence>
<proteinExistence type="predicted"/>